<dbReference type="EMBL" id="CP152382">
    <property type="protein sequence ID" value="XAF56233.1"/>
    <property type="molecule type" value="Genomic_DNA"/>
</dbReference>
<reference evidence="1 2" key="1">
    <citation type="submission" date="2024-04" db="EMBL/GenBank/DDBJ databases">
        <title>Marinobacter sp. SBY-1.</title>
        <authorList>
            <person name="Pan C."/>
        </authorList>
    </citation>
    <scope>NUCLEOTIDE SEQUENCE [LARGE SCALE GENOMIC DNA]</scope>
    <source>
        <strain evidence="1 2">SBY-1</strain>
        <plasmid evidence="1 2">unnamed2</plasmid>
    </source>
</reference>
<accession>A0ABZ3EAH7</accession>
<organism evidence="1 2">
    <name type="scientific">Marinobacter alkaliphilus</name>
    <dbReference type="NCBI Taxonomy" id="254719"/>
    <lineage>
        <taxon>Bacteria</taxon>
        <taxon>Pseudomonadati</taxon>
        <taxon>Pseudomonadota</taxon>
        <taxon>Gammaproteobacteria</taxon>
        <taxon>Pseudomonadales</taxon>
        <taxon>Marinobacteraceae</taxon>
        <taxon>Marinobacter</taxon>
    </lineage>
</organism>
<sequence length="196" mass="22171">MIHYDPKRRTLTNKSTANYNRLDLDATREWQALTGKLPAKVAVELMIDTQGNADLLGLCLCRPEPRGMRAAIVCLRQSDLYAWRIRVDRLDSAHSKTPVFFGFNDLPVDTEVVYVILRSPFPIEAPLGFPRHLEKIVFLEPYLSESSVKIPLLVKRVARINRLDPPASNDNPSWEIKYLGPKSSNVVVCMNPSKVA</sequence>
<evidence type="ECO:0000313" key="1">
    <source>
        <dbReference type="EMBL" id="XAF56233.1"/>
    </source>
</evidence>
<name>A0ABZ3EAH7_9GAMM</name>
<geneLocation type="plasmid" evidence="1 2">
    <name>unnamed2</name>
</geneLocation>
<dbReference type="RefSeq" id="WP_342632781.1">
    <property type="nucleotide sequence ID" value="NZ_CP152382.1"/>
</dbReference>
<keyword evidence="2" id="KW-1185">Reference proteome</keyword>
<dbReference type="Proteomes" id="UP001445268">
    <property type="component" value="Plasmid unnamed2"/>
</dbReference>
<evidence type="ECO:0000313" key="2">
    <source>
        <dbReference type="Proteomes" id="UP001445268"/>
    </source>
</evidence>
<keyword evidence="1" id="KW-0614">Plasmid</keyword>
<proteinExistence type="predicted"/>
<protein>
    <submittedName>
        <fullName evidence="1">Uncharacterized protein</fullName>
    </submittedName>
</protein>
<gene>
    <name evidence="1" type="ORF">AAGT77_20140</name>
</gene>